<dbReference type="AlphaFoldDB" id="A0A420FB56"/>
<dbReference type="PROSITE" id="PS52016">
    <property type="entry name" value="TONB_DEPENDENT_REC_3"/>
    <property type="match status" value="1"/>
</dbReference>
<protein>
    <recommendedName>
        <fullName evidence="3">TonB-dependent receptor plug domain-containing protein</fullName>
    </recommendedName>
</protein>
<comment type="similarity">
    <text evidence="1">Belongs to the TonB-dependent receptor family.</text>
</comment>
<dbReference type="Gene3D" id="2.60.40.1120">
    <property type="entry name" value="Carboxypeptidase-like, regulatory domain"/>
    <property type="match status" value="1"/>
</dbReference>
<reference evidence="4 5" key="1">
    <citation type="submission" date="2016-07" db="EMBL/GenBank/DDBJ databases">
        <title>Genome analysis of Sphingobacterium siyangense T12B17.</title>
        <authorList>
            <person name="Xu D."/>
            <person name="Su Y."/>
            <person name="Zheng S."/>
        </authorList>
    </citation>
    <scope>NUCLEOTIDE SEQUENCE [LARGE SCALE GENOMIC DNA]</scope>
    <source>
        <strain evidence="4 5">T12B17</strain>
    </source>
</reference>
<dbReference type="SUPFAM" id="SSF49464">
    <property type="entry name" value="Carboxypeptidase regulatory domain-like"/>
    <property type="match status" value="1"/>
</dbReference>
<dbReference type="Pfam" id="PF13715">
    <property type="entry name" value="CarbopepD_reg_2"/>
    <property type="match status" value="1"/>
</dbReference>
<dbReference type="InterPro" id="IPR023997">
    <property type="entry name" value="TonB-dep_OMP_SusC/RagA_CS"/>
</dbReference>
<dbReference type="InterPro" id="IPR008969">
    <property type="entry name" value="CarboxyPept-like_regulatory"/>
</dbReference>
<evidence type="ECO:0000313" key="4">
    <source>
        <dbReference type="EMBL" id="RKF30126.1"/>
    </source>
</evidence>
<accession>A0A420FB56</accession>
<evidence type="ECO:0000259" key="3">
    <source>
        <dbReference type="Pfam" id="PF07715"/>
    </source>
</evidence>
<dbReference type="GO" id="GO:0009279">
    <property type="term" value="C:cell outer membrane"/>
    <property type="evidence" value="ECO:0007669"/>
    <property type="project" value="UniProtKB-SubCell"/>
</dbReference>
<dbReference type="Pfam" id="PF07715">
    <property type="entry name" value="Plug"/>
    <property type="match status" value="1"/>
</dbReference>
<sequence>MKLNVYHFEKKVAATDLPKDVGKYLSKLVLSGLLLSVTMGVSHAQNITLKEHKSSMYQVLEKIRKQANADLIGDLALLKNSKPISIQADNKNIVQVLKEISENQPVDLLFQNNTILVRRKQPAATGPVSDQRPRQGAERSVEQHIRVRGRVQDNTGKPLVGVSIKVVGSANSGVLSGENGVFFVVISKKTELLFSMVGYESKRVEVSSPEPLTVILEQVTNKIEETVVTGYTKVRRDNFTGAATMVTRQDLEKFNSTNIFTVLQALDPSFKVDERVTAGSNPNVMPQINIRGVSSVGEYAVNAPLIIMDGFEVPLTTLYDIDVNRIESISILKDASSTSLYGSRGGNGVVVIETRLPKDGKFTVTYDMKPSVAMVDLSDYNLMNAAEKLQYEKLADLYTSRSGDPSWDLIQQESYNNLLAKREQDVAAGVNTYWLKQPVRNTLSINHSLRMEGGGNGVRYSLEGGYFDNKGVMKESGRTRGNAGFTLIYRIPNVITFRNVGTYLYSKAYNSPYGDFKTYTTLNPYERIYDDRGNYNIRFGELGQWYSWGPTLYNPLYNAGLGFRDEQVSQTLQNNMSIEWYALPKLIVRASGTIVRTVTDLDRYKSPFHTDFTTVTDANLRGAYTFGNQNFTKYEGKVDMQYSNKFGKHQLVANAITEIRNQNTVGNLNTVTGYVDDRFMTPQMALQYAVGSLPKSTSLPVRSVGFLGSLFYTYDNKYNVSGTLRSDGASIYGSQNRFGTFWSAGFSYNMHNEKWFKNSFLTKLRWYLNAGTSSTVSEFNVGMVSTAYNFFTGQNYYNQYAAIYTGQGNPAVRWPEQQQRSIGGEFGIKGDLLRLDVSYYDRITNRMISTVNVAPSFGFYKDKFFQNLGKVQNKGFEAMANLRVLNNTAKDFSWYISVGAVQNRSKLKEISNELRTLNESLVKKDNKGNVIRPSQFYQEGQSLSVIRAVPSLGIDPANGRELYRDRNGNVTYQWDANNQEVVGNAEPTLYGNVGTTVNYKGLSVQIIGNYSLGGDIYNQTLMDKIENNSPYLNADRRVLEERWKQPGDLSRFKAIGDQSVTQPSSRFVQTESFLRLSTINVNYSFSNAILKRYKLERLRLNFSMNDMFRWSTVRMERGIDYPYAREFNFGVMVQF</sequence>
<comment type="subcellular location">
    <subcellularLocation>
        <location evidence="1">Cell outer membrane</location>
        <topology evidence="1">Multi-pass membrane protein</topology>
    </subcellularLocation>
</comment>
<dbReference type="EMBL" id="MCAQ01000030">
    <property type="protein sequence ID" value="RKF30126.1"/>
    <property type="molecule type" value="Genomic_DNA"/>
</dbReference>
<dbReference type="Gene3D" id="2.170.130.10">
    <property type="entry name" value="TonB-dependent receptor, plug domain"/>
    <property type="match status" value="1"/>
</dbReference>
<comment type="caution">
    <text evidence="4">The sequence shown here is derived from an EMBL/GenBank/DDBJ whole genome shotgun (WGS) entry which is preliminary data.</text>
</comment>
<keyword evidence="1" id="KW-0998">Cell outer membrane</keyword>
<name>A0A420FB56_9SPHI</name>
<keyword evidence="1" id="KW-0812">Transmembrane</keyword>
<feature type="region of interest" description="Disordered" evidence="2">
    <location>
        <begin position="121"/>
        <end position="142"/>
    </location>
</feature>
<gene>
    <name evidence="4" type="ORF">BCY89_20210</name>
</gene>
<evidence type="ECO:0000256" key="2">
    <source>
        <dbReference type="SAM" id="MobiDB-lite"/>
    </source>
</evidence>
<dbReference type="InterPro" id="IPR037066">
    <property type="entry name" value="Plug_dom_sf"/>
</dbReference>
<dbReference type="InterPro" id="IPR012910">
    <property type="entry name" value="Plug_dom"/>
</dbReference>
<dbReference type="InterPro" id="IPR023996">
    <property type="entry name" value="TonB-dep_OMP_SusC/RagA"/>
</dbReference>
<dbReference type="Proteomes" id="UP000286402">
    <property type="component" value="Unassembled WGS sequence"/>
</dbReference>
<organism evidence="4 5">
    <name type="scientific">Sphingobacterium siyangense</name>
    <dbReference type="NCBI Taxonomy" id="459529"/>
    <lineage>
        <taxon>Bacteria</taxon>
        <taxon>Pseudomonadati</taxon>
        <taxon>Bacteroidota</taxon>
        <taxon>Sphingobacteriia</taxon>
        <taxon>Sphingobacteriales</taxon>
        <taxon>Sphingobacteriaceae</taxon>
        <taxon>Sphingobacterium</taxon>
    </lineage>
</organism>
<keyword evidence="5" id="KW-1185">Reference proteome</keyword>
<keyword evidence="1" id="KW-0813">Transport</keyword>
<evidence type="ECO:0000256" key="1">
    <source>
        <dbReference type="PROSITE-ProRule" id="PRU01360"/>
    </source>
</evidence>
<evidence type="ECO:0000313" key="5">
    <source>
        <dbReference type="Proteomes" id="UP000286402"/>
    </source>
</evidence>
<dbReference type="NCBIfam" id="TIGR04057">
    <property type="entry name" value="SusC_RagA_signa"/>
    <property type="match status" value="1"/>
</dbReference>
<dbReference type="RefSeq" id="WP_120336653.1">
    <property type="nucleotide sequence ID" value="NZ_MCAQ01000030.1"/>
</dbReference>
<keyword evidence="1" id="KW-1134">Transmembrane beta strand</keyword>
<dbReference type="InterPro" id="IPR039426">
    <property type="entry name" value="TonB-dep_rcpt-like"/>
</dbReference>
<dbReference type="NCBIfam" id="TIGR04056">
    <property type="entry name" value="OMP_RagA_SusC"/>
    <property type="match status" value="1"/>
</dbReference>
<feature type="domain" description="TonB-dependent receptor plug" evidence="3">
    <location>
        <begin position="238"/>
        <end position="349"/>
    </location>
</feature>
<dbReference type="SUPFAM" id="SSF56935">
    <property type="entry name" value="Porins"/>
    <property type="match status" value="1"/>
</dbReference>
<proteinExistence type="inferred from homology"/>
<feature type="compositionally biased region" description="Basic and acidic residues" evidence="2">
    <location>
        <begin position="131"/>
        <end position="142"/>
    </location>
</feature>
<keyword evidence="1" id="KW-0472">Membrane</keyword>